<name>A0A2M8VQX4_9BURK</name>
<feature type="signal peptide" evidence="2">
    <location>
        <begin position="1"/>
        <end position="21"/>
    </location>
</feature>
<evidence type="ECO:0000313" key="4">
    <source>
        <dbReference type="Proteomes" id="UP000229366"/>
    </source>
</evidence>
<feature type="chain" id="PRO_5014676645" evidence="2">
    <location>
        <begin position="22"/>
        <end position="321"/>
    </location>
</feature>
<dbReference type="PIRSF" id="PIRSF017082">
    <property type="entry name" value="YflP"/>
    <property type="match status" value="1"/>
</dbReference>
<dbReference type="AlphaFoldDB" id="A0A2M8VQX4"/>
<dbReference type="RefSeq" id="WP_100379219.1">
    <property type="nucleotide sequence ID" value="NZ_CBCSBW010000002.1"/>
</dbReference>
<dbReference type="Proteomes" id="UP000229366">
    <property type="component" value="Unassembled WGS sequence"/>
</dbReference>
<evidence type="ECO:0000313" key="3">
    <source>
        <dbReference type="EMBL" id="PJI79870.1"/>
    </source>
</evidence>
<dbReference type="EMBL" id="PGTX01000002">
    <property type="protein sequence ID" value="PJI79870.1"/>
    <property type="molecule type" value="Genomic_DNA"/>
</dbReference>
<accession>A0A2M8VQX4</accession>
<comment type="similarity">
    <text evidence="1">Belongs to the UPF0065 (bug) family.</text>
</comment>
<dbReference type="InterPro" id="IPR042100">
    <property type="entry name" value="Bug_dom1"/>
</dbReference>
<dbReference type="PANTHER" id="PTHR42928:SF5">
    <property type="entry name" value="BLR1237 PROTEIN"/>
    <property type="match status" value="1"/>
</dbReference>
<evidence type="ECO:0000256" key="1">
    <source>
        <dbReference type="ARBA" id="ARBA00006987"/>
    </source>
</evidence>
<organism evidence="3 4">
    <name type="scientific">Polynucleobacter brandtiae</name>
    <dbReference type="NCBI Taxonomy" id="1938816"/>
    <lineage>
        <taxon>Bacteria</taxon>
        <taxon>Pseudomonadati</taxon>
        <taxon>Pseudomonadota</taxon>
        <taxon>Betaproteobacteria</taxon>
        <taxon>Burkholderiales</taxon>
        <taxon>Burkholderiaceae</taxon>
        <taxon>Polynucleobacter</taxon>
    </lineage>
</organism>
<proteinExistence type="inferred from homology"/>
<keyword evidence="3" id="KW-0675">Receptor</keyword>
<dbReference type="Gene3D" id="3.40.190.10">
    <property type="entry name" value="Periplasmic binding protein-like II"/>
    <property type="match status" value="1"/>
</dbReference>
<dbReference type="PANTHER" id="PTHR42928">
    <property type="entry name" value="TRICARBOXYLATE-BINDING PROTEIN"/>
    <property type="match status" value="1"/>
</dbReference>
<reference evidence="3 4" key="1">
    <citation type="submission" date="2017-11" db="EMBL/GenBank/DDBJ databases">
        <title>Genomic Encyclopedia of Type Strains, Phase III (KMG-III): the genomes of soil and plant-associated and newly described type strains.</title>
        <authorList>
            <person name="Whitman W."/>
        </authorList>
    </citation>
    <scope>NUCLEOTIDE SEQUENCE [LARGE SCALE GENOMIC DNA]</scope>
    <source>
        <strain evidence="3 4">UB-Domo-W1</strain>
    </source>
</reference>
<dbReference type="Gene3D" id="3.40.190.150">
    <property type="entry name" value="Bordetella uptake gene, domain 1"/>
    <property type="match status" value="1"/>
</dbReference>
<dbReference type="InterPro" id="IPR005064">
    <property type="entry name" value="BUG"/>
</dbReference>
<dbReference type="Pfam" id="PF03401">
    <property type="entry name" value="TctC"/>
    <property type="match status" value="1"/>
</dbReference>
<dbReference type="CDD" id="cd07012">
    <property type="entry name" value="PBP2_Bug_TTT"/>
    <property type="match status" value="1"/>
</dbReference>
<comment type="caution">
    <text evidence="3">The sequence shown here is derived from an EMBL/GenBank/DDBJ whole genome shotgun (WGS) entry which is preliminary data.</text>
</comment>
<gene>
    <name evidence="3" type="ORF">B0G85_0848</name>
</gene>
<keyword evidence="4" id="KW-1185">Reference proteome</keyword>
<protein>
    <submittedName>
        <fullName evidence="3">Tripartite-type tricarboxylate transporter receptor subunit TctC</fullName>
    </submittedName>
</protein>
<sequence>MSRILKLIVISAFSVLCTANAFSQSYPSKAIKLVVPFPPGGLIDTVARLVAAPLSKELNQAVIVDNKPGAGGNLGAAEVAKAPADGYTLLMASAPLTISPALYKNLPYTPGDIQTLSIFGELPNVLLVNPESGINTVADLVKRAKTNPGNLNYASNGNGTSLHLSAELLKNQAGIYIVHIPYRGSALANVALMSKEVDFMYDNLPPALGHIKAGKLKALAVTTAKRSAALPDTPTMQEAGYPGFSVSAWFGLAVPKGTPPEVNARLQNAIEKVSSQKNFIDSITKLGASVDYLNTAQTAEFMRVDSERWKKVVNYAKIQLD</sequence>
<evidence type="ECO:0000256" key="2">
    <source>
        <dbReference type="SAM" id="SignalP"/>
    </source>
</evidence>
<dbReference type="SUPFAM" id="SSF53850">
    <property type="entry name" value="Periplasmic binding protein-like II"/>
    <property type="match status" value="1"/>
</dbReference>
<keyword evidence="2" id="KW-0732">Signal</keyword>
<dbReference type="OrthoDB" id="8678477at2"/>